<accession>A0A169QFE5</accession>
<dbReference type="Gene3D" id="3.30.70.1440">
    <property type="entry name" value="Multidrug efflux transporter AcrB pore domain"/>
    <property type="match status" value="1"/>
</dbReference>
<dbReference type="EMBL" id="AP014809">
    <property type="protein sequence ID" value="BAU88814.1"/>
    <property type="molecule type" value="Genomic_DNA"/>
</dbReference>
<dbReference type="Gene3D" id="1.20.1640.10">
    <property type="entry name" value="Multidrug efflux transporter AcrB transmembrane domain"/>
    <property type="match status" value="2"/>
</dbReference>
<name>A0A169QFE5_9HYPH</name>
<evidence type="ECO:0000256" key="1">
    <source>
        <dbReference type="SAM" id="Phobius"/>
    </source>
</evidence>
<dbReference type="PANTHER" id="PTHR32063:SF76">
    <property type="entry name" value="EFFLUX PUMP MEMBRANE TRANSPORTER"/>
    <property type="match status" value="1"/>
</dbReference>
<sequence length="277" mass="28978">MSGTLFRQFAVTISAAMVISAINALTLSPALCGVFLRPTGARRGIMGRVLGGIDWVRDRYAAGVRRLVRVSALSLMLVLLFAGGIFGLSRVTPVGFLPEEDQGAFFVSIQLPDGASVARTSAVATEVEGLLKDMPGINQVLSIVGFSLLDGAAEPNAAFLVAQLKPFADRRSAAESAQALIARADADAAQIGQATVRPFNLPPIVGLSTSGGFEYVLEAREGQDPAAVDGVSPIFCQGDSLRPPGRSRAASCPDDGVVYLGKSAERLCGTLRSDRSR</sequence>
<evidence type="ECO:0000313" key="2">
    <source>
        <dbReference type="EMBL" id="BAU88814.1"/>
    </source>
</evidence>
<dbReference type="AlphaFoldDB" id="A0A169QFE5"/>
<dbReference type="Pfam" id="PF00873">
    <property type="entry name" value="ACR_tran"/>
    <property type="match status" value="1"/>
</dbReference>
<feature type="transmembrane region" description="Helical" evidence="1">
    <location>
        <begin position="12"/>
        <end position="36"/>
    </location>
</feature>
<feature type="transmembrane region" description="Helical" evidence="1">
    <location>
        <begin position="67"/>
        <end position="88"/>
    </location>
</feature>
<organism evidence="2 3">
    <name type="scientific">Methylorubrum populi</name>
    <dbReference type="NCBI Taxonomy" id="223967"/>
    <lineage>
        <taxon>Bacteria</taxon>
        <taxon>Pseudomonadati</taxon>
        <taxon>Pseudomonadota</taxon>
        <taxon>Alphaproteobacteria</taxon>
        <taxon>Hyphomicrobiales</taxon>
        <taxon>Methylobacteriaceae</taxon>
        <taxon>Methylorubrum</taxon>
    </lineage>
</organism>
<proteinExistence type="predicted"/>
<keyword evidence="1" id="KW-0812">Transmembrane</keyword>
<gene>
    <name evidence="2" type="ORF">MPPM_0209</name>
</gene>
<dbReference type="InterPro" id="IPR001036">
    <property type="entry name" value="Acrflvin-R"/>
</dbReference>
<dbReference type="PRINTS" id="PR00702">
    <property type="entry name" value="ACRIFLAVINRP"/>
</dbReference>
<reference evidence="2 3" key="1">
    <citation type="journal article" date="2016" name="Genome Announc.">
        <title>Complete Genome Sequence of Methylobacterium populi P-1M, Isolated from Pink-Pigmented Household Biofilm.</title>
        <authorList>
            <person name="Morohoshi T."/>
            <person name="Ikeda T."/>
        </authorList>
    </citation>
    <scope>NUCLEOTIDE SEQUENCE [LARGE SCALE GENOMIC DNA]</scope>
    <source>
        <strain evidence="2 3">P-1M</strain>
    </source>
</reference>
<dbReference type="PANTHER" id="PTHR32063">
    <property type="match status" value="1"/>
</dbReference>
<dbReference type="Proteomes" id="UP000218288">
    <property type="component" value="Chromosome"/>
</dbReference>
<dbReference type="SUPFAM" id="SSF82693">
    <property type="entry name" value="Multidrug efflux transporter AcrB pore domain, PN1, PN2, PC1 and PC2 subdomains"/>
    <property type="match status" value="1"/>
</dbReference>
<dbReference type="SUPFAM" id="SSF82866">
    <property type="entry name" value="Multidrug efflux transporter AcrB transmembrane domain"/>
    <property type="match status" value="1"/>
</dbReference>
<protein>
    <submittedName>
        <fullName evidence="2">Hydrophobe/amphiphile efflux-1 family transporter</fullName>
    </submittedName>
</protein>
<dbReference type="Gene3D" id="3.30.70.1430">
    <property type="entry name" value="Multidrug efflux transporter AcrB pore domain"/>
    <property type="match status" value="1"/>
</dbReference>
<keyword evidence="1" id="KW-1133">Transmembrane helix</keyword>
<dbReference type="GO" id="GO:0042910">
    <property type="term" value="F:xenobiotic transmembrane transporter activity"/>
    <property type="evidence" value="ECO:0007669"/>
    <property type="project" value="TreeGrafter"/>
</dbReference>
<evidence type="ECO:0000313" key="3">
    <source>
        <dbReference type="Proteomes" id="UP000218288"/>
    </source>
</evidence>
<dbReference type="GO" id="GO:0005886">
    <property type="term" value="C:plasma membrane"/>
    <property type="evidence" value="ECO:0007669"/>
    <property type="project" value="TreeGrafter"/>
</dbReference>
<keyword evidence="1" id="KW-0472">Membrane</keyword>